<proteinExistence type="inferred from homology"/>
<comment type="similarity">
    <text evidence="4">Belongs to the FlgA family.</text>
</comment>
<dbReference type="CDD" id="cd11614">
    <property type="entry name" value="SAF_CpaB_FlgA_like"/>
    <property type="match status" value="1"/>
</dbReference>
<dbReference type="InterPro" id="IPR013974">
    <property type="entry name" value="SAF"/>
</dbReference>
<dbReference type="InterPro" id="IPR017585">
    <property type="entry name" value="SAF_FlgA"/>
</dbReference>
<dbReference type="InterPro" id="IPR039246">
    <property type="entry name" value="Flagellar_FlgA"/>
</dbReference>
<evidence type="ECO:0000313" key="6">
    <source>
        <dbReference type="EMBL" id="MDO1530668.1"/>
    </source>
</evidence>
<feature type="chain" id="PRO_5044969090" description="Flagella basal body P-ring formation protein FlgA" evidence="4">
    <location>
        <begin position="30"/>
        <end position="233"/>
    </location>
</feature>
<keyword evidence="4" id="KW-1005">Bacterial flagellum biogenesis</keyword>
<dbReference type="Proteomes" id="UP001169027">
    <property type="component" value="Unassembled WGS sequence"/>
</dbReference>
<protein>
    <recommendedName>
        <fullName evidence="4">Flagella basal body P-ring formation protein FlgA</fullName>
    </recommendedName>
</protein>
<dbReference type="Pfam" id="PF17656">
    <property type="entry name" value="ChapFlgA_N"/>
    <property type="match status" value="1"/>
</dbReference>
<feature type="domain" description="SAF" evidence="5">
    <location>
        <begin position="109"/>
        <end position="171"/>
    </location>
</feature>
<evidence type="ECO:0000256" key="1">
    <source>
        <dbReference type="ARBA" id="ARBA00004418"/>
    </source>
</evidence>
<evidence type="ECO:0000256" key="2">
    <source>
        <dbReference type="ARBA" id="ARBA00022729"/>
    </source>
</evidence>
<keyword evidence="6" id="KW-0966">Cell projection</keyword>
<evidence type="ECO:0000256" key="3">
    <source>
        <dbReference type="ARBA" id="ARBA00022764"/>
    </source>
</evidence>
<dbReference type="NCBIfam" id="TIGR03170">
    <property type="entry name" value="flgA_cterm"/>
    <property type="match status" value="1"/>
</dbReference>
<name>A0ABT8RVT6_9BURK</name>
<keyword evidence="6" id="KW-0282">Flagellum</keyword>
<evidence type="ECO:0000259" key="5">
    <source>
        <dbReference type="SMART" id="SM00858"/>
    </source>
</evidence>
<sequence length="233" mass="24498">MQHRFCSTRLLRIAIPALVAMAGANGAAAQQLPEAARVAIEGLLQRQSNGLPGKPSFSTKATAELPPCDDYEAFLPNGATPRGRISIGLRCRGDKPWTRFVPVQVAIEGRYYVAARAIEAGQTLGEADVTERSGDLGDLPRSVVTEASALQGVVATNRIAAGAPLRKESMRGVVAIQQGQTVQLVAQGPGFTISTEGKALTRAEVGATVQAKTRDGRLLTGVATQDGQIRLSQ</sequence>
<reference evidence="6" key="1">
    <citation type="submission" date="2023-06" db="EMBL/GenBank/DDBJ databases">
        <authorList>
            <person name="Jiang Y."/>
            <person name="Liu Q."/>
        </authorList>
    </citation>
    <scope>NUCLEOTIDE SEQUENCE</scope>
    <source>
        <strain evidence="6">CGMCC 1.12090</strain>
    </source>
</reference>
<dbReference type="Gene3D" id="3.90.1210.10">
    <property type="entry name" value="Antifreeze-like/N-acetylneuraminic acid synthase C-terminal domain"/>
    <property type="match status" value="1"/>
</dbReference>
<dbReference type="PANTHER" id="PTHR36307:SF1">
    <property type="entry name" value="FLAGELLA BASAL BODY P-RING FORMATION PROTEIN FLGA"/>
    <property type="match status" value="1"/>
</dbReference>
<dbReference type="SMART" id="SM00858">
    <property type="entry name" value="SAF"/>
    <property type="match status" value="1"/>
</dbReference>
<dbReference type="PANTHER" id="PTHR36307">
    <property type="entry name" value="FLAGELLA BASAL BODY P-RING FORMATION PROTEIN FLGA"/>
    <property type="match status" value="1"/>
</dbReference>
<gene>
    <name evidence="6" type="primary">flgA</name>
    <name evidence="6" type="ORF">Q2T77_00085</name>
</gene>
<dbReference type="InterPro" id="IPR041231">
    <property type="entry name" value="FlgA_N"/>
</dbReference>
<keyword evidence="3 4" id="KW-0574">Periplasm</keyword>
<dbReference type="Gene3D" id="2.30.30.760">
    <property type="match status" value="1"/>
</dbReference>
<accession>A0ABT8RVT6</accession>
<comment type="caution">
    <text evidence="6">The sequence shown here is derived from an EMBL/GenBank/DDBJ whole genome shotgun (WGS) entry which is preliminary data.</text>
</comment>
<comment type="function">
    <text evidence="4">Involved in the assembly process of the P-ring formation. It may associate with FlgF on the rod constituting a structure essential for the P-ring assembly or may act as a modulator protein for the P-ring assembly.</text>
</comment>
<feature type="signal peptide" evidence="4">
    <location>
        <begin position="1"/>
        <end position="29"/>
    </location>
</feature>
<dbReference type="Pfam" id="PF13144">
    <property type="entry name" value="ChapFlgA"/>
    <property type="match status" value="1"/>
</dbReference>
<keyword evidence="2 4" id="KW-0732">Signal</keyword>
<evidence type="ECO:0000256" key="4">
    <source>
        <dbReference type="RuleBase" id="RU362063"/>
    </source>
</evidence>
<dbReference type="RefSeq" id="WP_301802148.1">
    <property type="nucleotide sequence ID" value="NZ_JAUJZH010000001.1"/>
</dbReference>
<dbReference type="EMBL" id="JAUKVY010000001">
    <property type="protein sequence ID" value="MDO1530668.1"/>
    <property type="molecule type" value="Genomic_DNA"/>
</dbReference>
<evidence type="ECO:0000313" key="7">
    <source>
        <dbReference type="Proteomes" id="UP001169027"/>
    </source>
</evidence>
<organism evidence="6 7">
    <name type="scientific">Variovorax ginsengisoli</name>
    <dbReference type="NCBI Taxonomy" id="363844"/>
    <lineage>
        <taxon>Bacteria</taxon>
        <taxon>Pseudomonadati</taxon>
        <taxon>Pseudomonadota</taxon>
        <taxon>Betaproteobacteria</taxon>
        <taxon>Burkholderiales</taxon>
        <taxon>Comamonadaceae</taxon>
        <taxon>Variovorax</taxon>
    </lineage>
</organism>
<comment type="subcellular location">
    <subcellularLocation>
        <location evidence="1 4">Periplasm</location>
    </subcellularLocation>
</comment>
<keyword evidence="6" id="KW-0969">Cilium</keyword>
<keyword evidence="7" id="KW-1185">Reference proteome</keyword>